<keyword evidence="4 5" id="KW-0472">Membrane</keyword>
<name>A0A1N7BZ84_9EURY</name>
<dbReference type="OrthoDB" id="4822at2157"/>
<dbReference type="GO" id="GO:0004252">
    <property type="term" value="F:serine-type endopeptidase activity"/>
    <property type="evidence" value="ECO:0007669"/>
    <property type="project" value="InterPro"/>
</dbReference>
<dbReference type="InterPro" id="IPR019533">
    <property type="entry name" value="Peptidase_S26"/>
</dbReference>
<keyword evidence="7" id="KW-1185">Reference proteome</keyword>
<dbReference type="CDD" id="cd06530">
    <property type="entry name" value="S26_SPase_I"/>
    <property type="match status" value="1"/>
</dbReference>
<evidence type="ECO:0000313" key="6">
    <source>
        <dbReference type="EMBL" id="SIR56659.1"/>
    </source>
</evidence>
<evidence type="ECO:0000256" key="1">
    <source>
        <dbReference type="ARBA" id="ARBA00004370"/>
    </source>
</evidence>
<dbReference type="GO" id="GO:0006465">
    <property type="term" value="P:signal peptide processing"/>
    <property type="evidence" value="ECO:0007669"/>
    <property type="project" value="InterPro"/>
</dbReference>
<dbReference type="InterPro" id="IPR001733">
    <property type="entry name" value="Peptidase_S26B"/>
</dbReference>
<proteinExistence type="predicted"/>
<dbReference type="EMBL" id="FTNO01000002">
    <property type="protein sequence ID" value="SIR56659.1"/>
    <property type="molecule type" value="Genomic_DNA"/>
</dbReference>
<keyword evidence="2 5" id="KW-0812">Transmembrane</keyword>
<dbReference type="GO" id="GO:0016020">
    <property type="term" value="C:membrane"/>
    <property type="evidence" value="ECO:0007669"/>
    <property type="project" value="UniProtKB-SubCell"/>
</dbReference>
<accession>A0A1N7BZ84</accession>
<dbReference type="PANTHER" id="PTHR10806">
    <property type="entry name" value="SIGNAL PEPTIDASE COMPLEX CATALYTIC SUBUNIT SEC11"/>
    <property type="match status" value="1"/>
</dbReference>
<dbReference type="AlphaFoldDB" id="A0A1N7BZ84"/>
<evidence type="ECO:0000256" key="3">
    <source>
        <dbReference type="ARBA" id="ARBA00022989"/>
    </source>
</evidence>
<dbReference type="Proteomes" id="UP000186914">
    <property type="component" value="Unassembled WGS sequence"/>
</dbReference>
<keyword evidence="3 5" id="KW-1133">Transmembrane helix</keyword>
<evidence type="ECO:0000256" key="2">
    <source>
        <dbReference type="ARBA" id="ARBA00022692"/>
    </source>
</evidence>
<evidence type="ECO:0000256" key="4">
    <source>
        <dbReference type="ARBA" id="ARBA00023136"/>
    </source>
</evidence>
<reference evidence="7" key="1">
    <citation type="submission" date="2017-01" db="EMBL/GenBank/DDBJ databases">
        <authorList>
            <person name="Varghese N."/>
            <person name="Submissions S."/>
        </authorList>
    </citation>
    <scope>NUCLEOTIDE SEQUENCE [LARGE SCALE GENOMIC DNA]</scope>
    <source>
        <strain evidence="7">CGMCC 1.7737</strain>
    </source>
</reference>
<dbReference type="SUPFAM" id="SSF51306">
    <property type="entry name" value="LexA/Signal peptidase"/>
    <property type="match status" value="1"/>
</dbReference>
<organism evidence="6 7">
    <name type="scientific">Haladaptatus litoreus</name>
    <dbReference type="NCBI Taxonomy" id="553468"/>
    <lineage>
        <taxon>Archaea</taxon>
        <taxon>Methanobacteriati</taxon>
        <taxon>Methanobacteriota</taxon>
        <taxon>Stenosarchaea group</taxon>
        <taxon>Halobacteria</taxon>
        <taxon>Halobacteriales</taxon>
        <taxon>Haladaptataceae</taxon>
        <taxon>Haladaptatus</taxon>
    </lineage>
</organism>
<comment type="subcellular location">
    <subcellularLocation>
        <location evidence="1">Membrane</location>
    </subcellularLocation>
</comment>
<evidence type="ECO:0000313" key="7">
    <source>
        <dbReference type="Proteomes" id="UP000186914"/>
    </source>
</evidence>
<sequence length="253" mass="27629">MSPPDESSSDDVRDTGPEGSGVVSWLRWFRHTDNGTVVFVREMLESAAVVAAIGLVLFAISGVWPPMVAVESGSMEPQMERGDLIFIMDESRFVPDAAQEGTGIVTYQQGQQSGYNSFNQAGDVIIYRPDGSAYRTPIIHRARFWVDEGENWYDKGNPQYMGGADSCQELPNCPAPYAGFITKGDANDAYDQVSAISDPVKPSWIRGTAEVKIPWLGHVRLFFASTGVPVDVQYQSQQPAQVSPNGTQYAPPA</sequence>
<dbReference type="InterPro" id="IPR036286">
    <property type="entry name" value="LexA/Signal_pep-like_sf"/>
</dbReference>
<dbReference type="PANTHER" id="PTHR10806:SF6">
    <property type="entry name" value="SIGNAL PEPTIDASE COMPLEX CATALYTIC SUBUNIT SEC11"/>
    <property type="match status" value="1"/>
</dbReference>
<dbReference type="RefSeq" id="WP_076430825.1">
    <property type="nucleotide sequence ID" value="NZ_FTNO01000002.1"/>
</dbReference>
<feature type="transmembrane region" description="Helical" evidence="5">
    <location>
        <begin position="47"/>
        <end position="70"/>
    </location>
</feature>
<evidence type="ECO:0000256" key="5">
    <source>
        <dbReference type="SAM" id="Phobius"/>
    </source>
</evidence>
<protein>
    <submittedName>
        <fullName evidence="6">Signal peptidase, endoplasmic reticulum-type</fullName>
    </submittedName>
</protein>
<gene>
    <name evidence="6" type="ORF">SAMN05421858_2856</name>
</gene>